<dbReference type="Gene3D" id="3.20.20.140">
    <property type="entry name" value="Metal-dependent hydrolases"/>
    <property type="match status" value="1"/>
</dbReference>
<evidence type="ECO:0000313" key="3">
    <source>
        <dbReference type="Proteomes" id="UP000317422"/>
    </source>
</evidence>
<dbReference type="InterPro" id="IPR013108">
    <property type="entry name" value="Amidohydro_3"/>
</dbReference>
<accession>A0A543NLA0</accession>
<dbReference type="Proteomes" id="UP000317422">
    <property type="component" value="Unassembled WGS sequence"/>
</dbReference>
<dbReference type="PANTHER" id="PTHR22642:SF2">
    <property type="entry name" value="PROTEIN LONG AFTER FAR-RED 3"/>
    <property type="match status" value="1"/>
</dbReference>
<sequence length="566" mass="60060">MLDVKLTNARVRTMAPDRPRARSLGVLAGHIAGLDEEVADLPARTTVDCGGAALVPGFGDAHNHMAWFGQSLAELPLQHVTTLEELYREVSRRADATAEGAWVVGSGYDTAAMGAHPDRDGLDRAAGGRPVWVKHRSGHMCVVNSAVLRMIGAEENAADPEGGVIVRDAAGRPTGVLQERAQELVDELVLPTSVAELADALGRASSVYAAEGLTHVVEAGIGRGLIGRSPVEAAAYQLARQRGTLRTRVQLMVAADNMHTLPAHRDDGIDLGIDLGLSTGFGDDRLRLGPMKIWLDGSLIGRTASVSEPFCDHGHTRGLYQGSAEDMQELIVDAHRAGWRVAAHAIGDDAVDLALRAFARAQQAAPWPQARHRIEHAGVVRPDQVARFARLGVTPVPQPRFLHTVGDTMRDALGAERVPWLYRHRSFLEQGVRVPGSSDRPVAPGAPLLGMESMVERTSSGGAVLGADERVRPEQALRAYTSDAAWANRDEHRRGTLTRGKLADLVLLDRDPADPGDTPIGDITVLATLLGGECVHGADAFPGLTAAAASTPVSPESRGRATAAGS</sequence>
<dbReference type="Gene3D" id="2.30.40.10">
    <property type="entry name" value="Urease, subunit C, domain 1"/>
    <property type="match status" value="1"/>
</dbReference>
<gene>
    <name evidence="2" type="ORF">FHX37_2568</name>
</gene>
<evidence type="ECO:0000313" key="2">
    <source>
        <dbReference type="EMBL" id="TQN32592.1"/>
    </source>
</evidence>
<protein>
    <recommendedName>
        <fullName evidence="1">Amidohydrolase 3 domain-containing protein</fullName>
    </recommendedName>
</protein>
<proteinExistence type="predicted"/>
<dbReference type="CDD" id="cd01300">
    <property type="entry name" value="YtcJ_like"/>
    <property type="match status" value="1"/>
</dbReference>
<dbReference type="GO" id="GO:0016810">
    <property type="term" value="F:hydrolase activity, acting on carbon-nitrogen (but not peptide) bonds"/>
    <property type="evidence" value="ECO:0007669"/>
    <property type="project" value="InterPro"/>
</dbReference>
<reference evidence="2 3" key="1">
    <citation type="submission" date="2019-06" db="EMBL/GenBank/DDBJ databases">
        <title>Sequencing the genomes of 1000 actinobacteria strains.</title>
        <authorList>
            <person name="Klenk H.-P."/>
        </authorList>
    </citation>
    <scope>NUCLEOTIDE SEQUENCE [LARGE SCALE GENOMIC DNA]</scope>
    <source>
        <strain evidence="2 3">DSM 45015</strain>
    </source>
</reference>
<keyword evidence="3" id="KW-1185">Reference proteome</keyword>
<dbReference type="InterPro" id="IPR011059">
    <property type="entry name" value="Metal-dep_hydrolase_composite"/>
</dbReference>
<dbReference type="SUPFAM" id="SSF51556">
    <property type="entry name" value="Metallo-dependent hydrolases"/>
    <property type="match status" value="1"/>
</dbReference>
<organism evidence="2 3">
    <name type="scientific">Haloactinospora alba</name>
    <dbReference type="NCBI Taxonomy" id="405555"/>
    <lineage>
        <taxon>Bacteria</taxon>
        <taxon>Bacillati</taxon>
        <taxon>Actinomycetota</taxon>
        <taxon>Actinomycetes</taxon>
        <taxon>Streptosporangiales</taxon>
        <taxon>Nocardiopsidaceae</taxon>
        <taxon>Haloactinospora</taxon>
    </lineage>
</organism>
<dbReference type="AlphaFoldDB" id="A0A543NLA0"/>
<dbReference type="InterPro" id="IPR032466">
    <property type="entry name" value="Metal_Hydrolase"/>
</dbReference>
<dbReference type="SUPFAM" id="SSF51338">
    <property type="entry name" value="Composite domain of metallo-dependent hydrolases"/>
    <property type="match status" value="1"/>
</dbReference>
<evidence type="ECO:0000259" key="1">
    <source>
        <dbReference type="Pfam" id="PF07969"/>
    </source>
</evidence>
<comment type="caution">
    <text evidence="2">The sequence shown here is derived from an EMBL/GenBank/DDBJ whole genome shotgun (WGS) entry which is preliminary data.</text>
</comment>
<dbReference type="InterPro" id="IPR033932">
    <property type="entry name" value="YtcJ-like"/>
</dbReference>
<dbReference type="OrthoDB" id="3173428at2"/>
<dbReference type="EMBL" id="VFQC01000001">
    <property type="protein sequence ID" value="TQN32592.1"/>
    <property type="molecule type" value="Genomic_DNA"/>
</dbReference>
<dbReference type="Pfam" id="PF07969">
    <property type="entry name" value="Amidohydro_3"/>
    <property type="match status" value="1"/>
</dbReference>
<dbReference type="RefSeq" id="WP_141924065.1">
    <property type="nucleotide sequence ID" value="NZ_VFQC01000001.1"/>
</dbReference>
<feature type="domain" description="Amidohydrolase 3" evidence="1">
    <location>
        <begin position="46"/>
        <end position="536"/>
    </location>
</feature>
<dbReference type="PANTHER" id="PTHR22642">
    <property type="entry name" value="IMIDAZOLONEPROPIONASE"/>
    <property type="match status" value="1"/>
</dbReference>
<name>A0A543NLA0_9ACTN</name>
<dbReference type="Gene3D" id="3.10.310.70">
    <property type="match status" value="1"/>
</dbReference>